<gene>
    <name evidence="2" type="ORF">H0H81_005125</name>
</gene>
<protein>
    <submittedName>
        <fullName evidence="2">Uncharacterized protein</fullName>
    </submittedName>
</protein>
<dbReference type="SUPFAM" id="SSF74788">
    <property type="entry name" value="Cullin repeat-like"/>
    <property type="match status" value="1"/>
</dbReference>
<sequence length="336" mass="36596">MLNVNGKGKAPAHSTTPVMLNPATGSANPAASLSALWAYLQPALDHIVKSPTNDPHGKAPTIDVGFYSGIHSACYNYQSEAANNGARPPDSNISSGTDIYEQLDKYFADAARELFLGAPHDDTALIHYIVPCFHRYTAGAQAVNRLLSYINRHYVKRAVDEDKGWLRLNDVLESVAKSVTAADTREKIALRMKELRLEELRRWGYRDGDPGECLAAAEACAEAASPPDRVVPVISLAHRRFRIEVFEPLLSVPKLKGKSKAKHKIPKPPNGSVPPGPKGRLARAVKELLEATGGDEKERIRLATDLSGALKMVGIRTDHPLRKKLDKFVASCAKGV</sequence>
<accession>A0A9P7GQE1</accession>
<proteinExistence type="predicted"/>
<feature type="compositionally biased region" description="Pro residues" evidence="1">
    <location>
        <begin position="267"/>
        <end position="277"/>
    </location>
</feature>
<dbReference type="InterPro" id="IPR016159">
    <property type="entry name" value="Cullin_repeat-like_dom_sf"/>
</dbReference>
<feature type="region of interest" description="Disordered" evidence="1">
    <location>
        <begin position="1"/>
        <end position="21"/>
    </location>
</feature>
<comment type="caution">
    <text evidence="2">The sequence shown here is derived from an EMBL/GenBank/DDBJ whole genome shotgun (WGS) entry which is preliminary data.</text>
</comment>
<feature type="compositionally biased region" description="Basic residues" evidence="1">
    <location>
        <begin position="257"/>
        <end position="266"/>
    </location>
</feature>
<organism evidence="2 3">
    <name type="scientific">Sphagnurus paluster</name>
    <dbReference type="NCBI Taxonomy" id="117069"/>
    <lineage>
        <taxon>Eukaryota</taxon>
        <taxon>Fungi</taxon>
        <taxon>Dikarya</taxon>
        <taxon>Basidiomycota</taxon>
        <taxon>Agaricomycotina</taxon>
        <taxon>Agaricomycetes</taxon>
        <taxon>Agaricomycetidae</taxon>
        <taxon>Agaricales</taxon>
        <taxon>Tricholomatineae</taxon>
        <taxon>Lyophyllaceae</taxon>
        <taxon>Sphagnurus</taxon>
    </lineage>
</organism>
<dbReference type="OrthoDB" id="27073at2759"/>
<dbReference type="AlphaFoldDB" id="A0A9P7GQE1"/>
<reference evidence="2" key="2">
    <citation type="submission" date="2021-10" db="EMBL/GenBank/DDBJ databases">
        <title>Phylogenomics reveals ancestral predisposition of the termite-cultivated fungus Termitomyces towards a domesticated lifestyle.</title>
        <authorList>
            <person name="Auxier B."/>
            <person name="Grum-Grzhimaylo A."/>
            <person name="Cardenas M.E."/>
            <person name="Lodge J.D."/>
            <person name="Laessoe T."/>
            <person name="Pedersen O."/>
            <person name="Smith M.E."/>
            <person name="Kuyper T.W."/>
            <person name="Franco-Molano E.A."/>
            <person name="Baroni T.J."/>
            <person name="Aanen D.K."/>
        </authorList>
    </citation>
    <scope>NUCLEOTIDE SEQUENCE</scope>
    <source>
        <strain evidence="2">D49</strain>
    </source>
</reference>
<evidence type="ECO:0000256" key="1">
    <source>
        <dbReference type="SAM" id="MobiDB-lite"/>
    </source>
</evidence>
<keyword evidence="3" id="KW-1185">Reference proteome</keyword>
<name>A0A9P7GQE1_9AGAR</name>
<dbReference type="Proteomes" id="UP000717328">
    <property type="component" value="Unassembled WGS sequence"/>
</dbReference>
<evidence type="ECO:0000313" key="2">
    <source>
        <dbReference type="EMBL" id="KAG5654276.1"/>
    </source>
</evidence>
<feature type="region of interest" description="Disordered" evidence="1">
    <location>
        <begin position="257"/>
        <end position="279"/>
    </location>
</feature>
<reference evidence="2" key="1">
    <citation type="submission" date="2021-02" db="EMBL/GenBank/DDBJ databases">
        <authorList>
            <person name="Nieuwenhuis M."/>
            <person name="Van De Peppel L.J.J."/>
        </authorList>
    </citation>
    <scope>NUCLEOTIDE SEQUENCE</scope>
    <source>
        <strain evidence="2">D49</strain>
    </source>
</reference>
<dbReference type="EMBL" id="JABCKI010000013">
    <property type="protein sequence ID" value="KAG5654276.1"/>
    <property type="molecule type" value="Genomic_DNA"/>
</dbReference>
<dbReference type="Gene3D" id="1.20.1310.10">
    <property type="entry name" value="Cullin Repeats"/>
    <property type="match status" value="1"/>
</dbReference>
<evidence type="ECO:0000313" key="3">
    <source>
        <dbReference type="Proteomes" id="UP000717328"/>
    </source>
</evidence>